<comment type="subcellular location">
    <subcellularLocation>
        <location evidence="1">Membrane</location>
        <topology evidence="1">Multi-pass membrane protein</topology>
    </subcellularLocation>
    <subcellularLocation>
        <location evidence="2">Plastid</location>
        <location evidence="2">Chloroplast</location>
    </subcellularLocation>
</comment>
<evidence type="ECO:0000256" key="3">
    <source>
        <dbReference type="ARBA" id="ARBA00010793"/>
    </source>
</evidence>
<evidence type="ECO:0000256" key="2">
    <source>
        <dbReference type="ARBA" id="ARBA00004229"/>
    </source>
</evidence>
<dbReference type="GO" id="GO:0009507">
    <property type="term" value="C:chloroplast"/>
    <property type="evidence" value="ECO:0007669"/>
    <property type="project" value="UniProtKB-SubCell"/>
</dbReference>
<feature type="transmembrane region" description="Helical" evidence="11">
    <location>
        <begin position="1303"/>
        <end position="1323"/>
    </location>
</feature>
<evidence type="ECO:0000256" key="11">
    <source>
        <dbReference type="SAM" id="Phobius"/>
    </source>
</evidence>
<name>A0A2P6VLT6_9CHLO</name>
<feature type="region of interest" description="Disordered" evidence="10">
    <location>
        <begin position="415"/>
        <end position="442"/>
    </location>
</feature>
<keyword evidence="9 11" id="KW-0472">Membrane</keyword>
<evidence type="ECO:0000256" key="8">
    <source>
        <dbReference type="ARBA" id="ARBA00022989"/>
    </source>
</evidence>
<keyword evidence="6 11" id="KW-0812">Transmembrane</keyword>
<feature type="compositionally biased region" description="Gly residues" evidence="10">
    <location>
        <begin position="1224"/>
        <end position="1242"/>
    </location>
</feature>
<dbReference type="InterPro" id="IPR021825">
    <property type="entry name" value="RETICULATA-related"/>
</dbReference>
<dbReference type="OrthoDB" id="5086500at2759"/>
<protein>
    <submittedName>
        <fullName evidence="12">BRO1 domain-containing BROX</fullName>
    </submittedName>
</protein>
<dbReference type="PANTHER" id="PTHR48202:SF1">
    <property type="entry name" value="ALPHA_BETA-HYDROLASES SUPERFAMILY PROTEIN"/>
    <property type="match status" value="1"/>
</dbReference>
<gene>
    <name evidence="12" type="ORF">C2E20_1794</name>
</gene>
<evidence type="ECO:0000256" key="7">
    <source>
        <dbReference type="ARBA" id="ARBA00022946"/>
    </source>
</evidence>
<evidence type="ECO:0000256" key="9">
    <source>
        <dbReference type="ARBA" id="ARBA00023136"/>
    </source>
</evidence>
<proteinExistence type="inferred from homology"/>
<dbReference type="EMBL" id="LHPF02000003">
    <property type="protein sequence ID" value="PSC75062.1"/>
    <property type="molecule type" value="Genomic_DNA"/>
</dbReference>
<accession>A0A2P6VLT6</accession>
<dbReference type="InterPro" id="IPR011989">
    <property type="entry name" value="ARM-like"/>
</dbReference>
<feature type="region of interest" description="Disordered" evidence="10">
    <location>
        <begin position="855"/>
        <end position="876"/>
    </location>
</feature>
<reference evidence="12 13" key="1">
    <citation type="journal article" date="2018" name="Plant J.">
        <title>Genome sequences of Chlorella sorokiniana UTEX 1602 and Micractinium conductrix SAG 241.80: implications to maltose excretion by a green alga.</title>
        <authorList>
            <person name="Arriola M.B."/>
            <person name="Velmurugan N."/>
            <person name="Zhang Y."/>
            <person name="Plunkett M.H."/>
            <person name="Hondzo H."/>
            <person name="Barney B.M."/>
        </authorList>
    </citation>
    <scope>NUCLEOTIDE SEQUENCE [LARGE SCALE GENOMIC DNA]</scope>
    <source>
        <strain evidence="12 13">SAG 241.80</strain>
    </source>
</reference>
<evidence type="ECO:0000256" key="4">
    <source>
        <dbReference type="ARBA" id="ARBA00022528"/>
    </source>
</evidence>
<evidence type="ECO:0000256" key="1">
    <source>
        <dbReference type="ARBA" id="ARBA00004141"/>
    </source>
</evidence>
<dbReference type="Pfam" id="PF11891">
    <property type="entry name" value="RETICULATA-like"/>
    <property type="match status" value="1"/>
</dbReference>
<dbReference type="InterPro" id="IPR029058">
    <property type="entry name" value="AB_hydrolase_fold"/>
</dbReference>
<evidence type="ECO:0000313" key="12">
    <source>
        <dbReference type="EMBL" id="PSC75062.1"/>
    </source>
</evidence>
<comment type="caution">
    <text evidence="12">The sequence shown here is derived from an EMBL/GenBank/DDBJ whole genome shotgun (WGS) entry which is preliminary data.</text>
</comment>
<keyword evidence="13" id="KW-1185">Reference proteome</keyword>
<feature type="region of interest" description="Disordered" evidence="10">
    <location>
        <begin position="1215"/>
        <end position="1253"/>
    </location>
</feature>
<dbReference type="Gene3D" id="3.40.50.1820">
    <property type="entry name" value="alpha/beta hydrolase"/>
    <property type="match status" value="1"/>
</dbReference>
<dbReference type="SUPFAM" id="SSF48371">
    <property type="entry name" value="ARM repeat"/>
    <property type="match status" value="1"/>
</dbReference>
<dbReference type="SUPFAM" id="SSF53474">
    <property type="entry name" value="alpha/beta-Hydrolases"/>
    <property type="match status" value="1"/>
</dbReference>
<sequence length="1503" mass="155456">MRIKKGLVALSASTVGLGLLVSRRFSRSDALVSVTGEAGQLDDHDAQSGFPDYLHAAAEGTAAAKLSLENCLRSLRVALEQRQQAVAAEGNGAAKPSSAVLLADFLTALHEGPSRPQLATFDHLSDWLLDRATAPLADPSVRRAACRYLSAVLRRQESAEALLQRPGAAPKLLQLAEGTFPLQQLLRAAVERAAPPHGVPYADVADTVRVLGGAASALRLARRSGGAGGQQEQRQAALTLALLLAWARASPANATRIGEAGAGPLLADLAASCATGTGVDGLQSLIAQVMDVLAHSSAKPQQLRMQGWLYHLLCFAADAAANEQWELAGAALSSFAACLLRGCELPEQLMQRSTLPLLRQLAAAPGSPVRPDIALVVRALAEGPRVQLPLDERDFWSDALLQWLVQLPGGGAAVGGAAAAPQQQQPKSEQRQQQRGGSGGEAQAAELMAPITAALRALAAPAGSDGLHVAHAWLAELIVHLSRQVKPYHAVDVPAEQSSASGADRGGGAAAAAAGGGGSWWWPFGGAGAAAAQADAAAAAAAAAAVGDGGAEVAAEEGAAEEVAVGPYLHMDAAAAAAAAAESAAGGAGGSWWRPSSCWPWGEAEDSREGVAAAKAAGAAKPSDSELALYINASEVGPLYARSVAAALLEASGRVGAYQEPPANAEELMGPEAVAVYPQVAAAVDMDLADSAVCQALKVLCALASGGAARRSWLREAGILLLLHRLTMERARDVAELPSGDYVEPSIPLCIQRQGVRLLAMLSSDVAGAGQVQAAGWIPWLQDLALSQDLKLSSCASRALLHIESTAAMQRPGLAGLALSHLPLHAVPAPLLPSEQASAAAAAAAAAEAALAAEPALPGSPPVSPPRGPGGGSPGVAAEAAELLGEVRYAVSQARRRLDRKLDAVRPPLPPEQRLVMQDGVHLFDPLAPHHEVLAREGIGATAADAPLLDIVFVHGIRGGAFATWRQEGVLEHGQARESLDRSVCWPASWLAKELPDARLISVEYAAPASGWEGEALPFQGTVAVMMEKLAAAGVGQRPIIFVSHSMGGLVVKDMLVTAKQQKDERLRKLASSAAGAVFYSVPHAGSRLADWGWYLRYIGGSPAKHVRHLKTGPHLDELNAAVRAMCKSGRLPVLSFSEGQPTKLGYIPTHVVPHESAYPGYGEFVVLAHHDHVSVCKPSDPGDPAYARLIAFLRTRPRFTHRSVLAGASRWRLPPRRTPTAATGGGGGGGGSVGGGVGGGGGDDEQQPAEQPGWAWQGWQERVAADPQFAYKVMIEQVIGVTANVLGDMASRPNWGLNELDFVFATLVVGVIINFAAVYLLAPVAPLRGAVAAAPGLAQRLFGDHYLLAWGAPSGHAFQPGFPLGARLINILYKGAVFSVIGMGAGVVGTATSNGLLALRKRVDPSYATPNQPPTVLGNAACWALHMGVSANLRYQVVNGLDMVLQPLLPVGLFRLYTSSFRGLNNLAGGMTFVMLVRGLGVQKAGGDAAADDGAAAGKKAK</sequence>
<dbReference type="Gene3D" id="1.25.10.10">
    <property type="entry name" value="Leucine-rich Repeat Variant"/>
    <property type="match status" value="2"/>
</dbReference>
<feature type="compositionally biased region" description="Pro residues" evidence="10">
    <location>
        <begin position="858"/>
        <end position="868"/>
    </location>
</feature>
<evidence type="ECO:0000256" key="6">
    <source>
        <dbReference type="ARBA" id="ARBA00022692"/>
    </source>
</evidence>
<dbReference type="GO" id="GO:0016020">
    <property type="term" value="C:membrane"/>
    <property type="evidence" value="ECO:0007669"/>
    <property type="project" value="UniProtKB-SubCell"/>
</dbReference>
<keyword evidence="8 11" id="KW-1133">Transmembrane helix</keyword>
<keyword evidence="4" id="KW-0150">Chloroplast</keyword>
<evidence type="ECO:0000313" key="13">
    <source>
        <dbReference type="Proteomes" id="UP000239649"/>
    </source>
</evidence>
<dbReference type="Proteomes" id="UP000239649">
    <property type="component" value="Unassembled WGS sequence"/>
</dbReference>
<keyword evidence="7" id="KW-0809">Transit peptide</keyword>
<dbReference type="STRING" id="554055.A0A2P6VLT6"/>
<organism evidence="12 13">
    <name type="scientific">Micractinium conductrix</name>
    <dbReference type="NCBI Taxonomy" id="554055"/>
    <lineage>
        <taxon>Eukaryota</taxon>
        <taxon>Viridiplantae</taxon>
        <taxon>Chlorophyta</taxon>
        <taxon>core chlorophytes</taxon>
        <taxon>Trebouxiophyceae</taxon>
        <taxon>Chlorellales</taxon>
        <taxon>Chlorellaceae</taxon>
        <taxon>Chlorella clade</taxon>
        <taxon>Micractinium</taxon>
    </lineage>
</organism>
<dbReference type="InterPro" id="IPR016024">
    <property type="entry name" value="ARM-type_fold"/>
</dbReference>
<comment type="similarity">
    <text evidence="3">Belongs to the RETICULATA family.</text>
</comment>
<evidence type="ECO:0000256" key="10">
    <source>
        <dbReference type="SAM" id="MobiDB-lite"/>
    </source>
</evidence>
<keyword evidence="5" id="KW-0934">Plastid</keyword>
<evidence type="ECO:0000256" key="5">
    <source>
        <dbReference type="ARBA" id="ARBA00022640"/>
    </source>
</evidence>
<dbReference type="PANTHER" id="PTHR48202">
    <property type="entry name" value="ALPHA/BETA-HYDROLASES SUPERFAMILY PROTEIN"/>
    <property type="match status" value="1"/>
</dbReference>